<evidence type="ECO:0000259" key="7">
    <source>
        <dbReference type="Pfam" id="PF07291"/>
    </source>
</evidence>
<feature type="compositionally biased region" description="Low complexity" evidence="5">
    <location>
        <begin position="18"/>
        <end position="28"/>
    </location>
</feature>
<dbReference type="RefSeq" id="WP_270684946.1">
    <property type="nucleotide sequence ID" value="NZ_JAQFWQ010000018.1"/>
</dbReference>
<feature type="domain" description="Methylamine utilisation protein MauE" evidence="7">
    <location>
        <begin position="42"/>
        <end position="172"/>
    </location>
</feature>
<name>A0ABT4U180_9ACTN</name>
<evidence type="ECO:0000313" key="8">
    <source>
        <dbReference type="EMBL" id="MDA2810682.1"/>
    </source>
</evidence>
<evidence type="ECO:0000256" key="4">
    <source>
        <dbReference type="ARBA" id="ARBA00023136"/>
    </source>
</evidence>
<sequence>MNTGPTEQNTASGRPDGEAAAATGPEDAAAPPWKARWAAAQPWVTLVCRVALAGILGFAAYTKLPPALSIQSVEAYQLFPAGVAEFIGITLPLLEFALALLLLLGLATRYVAAATGLLMLAFIAGIASAWARGLNIDCGCFGTGGAVAPGETAYGVDIARDIGFVVLAGIVMLWPRSPLSLDRLAGLYR</sequence>
<evidence type="ECO:0000313" key="9">
    <source>
        <dbReference type="Proteomes" id="UP001527866"/>
    </source>
</evidence>
<evidence type="ECO:0000256" key="5">
    <source>
        <dbReference type="SAM" id="MobiDB-lite"/>
    </source>
</evidence>
<feature type="region of interest" description="Disordered" evidence="5">
    <location>
        <begin position="1"/>
        <end position="28"/>
    </location>
</feature>
<evidence type="ECO:0000256" key="6">
    <source>
        <dbReference type="SAM" id="Phobius"/>
    </source>
</evidence>
<keyword evidence="4 6" id="KW-0472">Membrane</keyword>
<dbReference type="Proteomes" id="UP001527866">
    <property type="component" value="Unassembled WGS sequence"/>
</dbReference>
<keyword evidence="3 6" id="KW-1133">Transmembrane helix</keyword>
<feature type="transmembrane region" description="Helical" evidence="6">
    <location>
        <begin position="110"/>
        <end position="131"/>
    </location>
</feature>
<proteinExistence type="predicted"/>
<accession>A0ABT4U180</accession>
<keyword evidence="9" id="KW-1185">Reference proteome</keyword>
<dbReference type="EMBL" id="JAQFWQ010000018">
    <property type="protein sequence ID" value="MDA2810682.1"/>
    <property type="molecule type" value="Genomic_DNA"/>
</dbReference>
<reference evidence="8 9" key="1">
    <citation type="submission" date="2023-01" db="EMBL/GenBank/DDBJ databases">
        <title>Draft genome sequence of Nocardiopsis sp. RSe5-2 isolated from halophytes.</title>
        <authorList>
            <person name="Duangmal K."/>
            <person name="Chantavorakit T."/>
        </authorList>
    </citation>
    <scope>NUCLEOTIDE SEQUENCE [LARGE SCALE GENOMIC DNA]</scope>
    <source>
        <strain evidence="8 9">RSe5-2</strain>
    </source>
</reference>
<evidence type="ECO:0000256" key="2">
    <source>
        <dbReference type="ARBA" id="ARBA00022692"/>
    </source>
</evidence>
<dbReference type="Pfam" id="PF07291">
    <property type="entry name" value="MauE"/>
    <property type="match status" value="1"/>
</dbReference>
<gene>
    <name evidence="8" type="ORF">O4J56_08555</name>
</gene>
<feature type="compositionally biased region" description="Polar residues" evidence="5">
    <location>
        <begin position="1"/>
        <end position="12"/>
    </location>
</feature>
<comment type="caution">
    <text evidence="8">The sequence shown here is derived from an EMBL/GenBank/DDBJ whole genome shotgun (WGS) entry which is preliminary data.</text>
</comment>
<keyword evidence="2 6" id="KW-0812">Transmembrane</keyword>
<feature type="transmembrane region" description="Helical" evidence="6">
    <location>
        <begin position="81"/>
        <end position="103"/>
    </location>
</feature>
<comment type="subcellular location">
    <subcellularLocation>
        <location evidence="1">Membrane</location>
        <topology evidence="1">Multi-pass membrane protein</topology>
    </subcellularLocation>
</comment>
<protein>
    <submittedName>
        <fullName evidence="8">DoxX family membrane protein</fullName>
    </submittedName>
</protein>
<dbReference type="InterPro" id="IPR009908">
    <property type="entry name" value="Methylamine_util_MauE"/>
</dbReference>
<organism evidence="8 9">
    <name type="scientific">Nocardiopsis endophytica</name>
    <dbReference type="NCBI Taxonomy" id="3018445"/>
    <lineage>
        <taxon>Bacteria</taxon>
        <taxon>Bacillati</taxon>
        <taxon>Actinomycetota</taxon>
        <taxon>Actinomycetes</taxon>
        <taxon>Streptosporangiales</taxon>
        <taxon>Nocardiopsidaceae</taxon>
        <taxon>Nocardiopsis</taxon>
    </lineage>
</organism>
<evidence type="ECO:0000256" key="1">
    <source>
        <dbReference type="ARBA" id="ARBA00004141"/>
    </source>
</evidence>
<feature type="transmembrane region" description="Helical" evidence="6">
    <location>
        <begin position="43"/>
        <end position="61"/>
    </location>
</feature>
<evidence type="ECO:0000256" key="3">
    <source>
        <dbReference type="ARBA" id="ARBA00022989"/>
    </source>
</evidence>